<feature type="transmembrane region" description="Helical" evidence="1">
    <location>
        <begin position="139"/>
        <end position="158"/>
    </location>
</feature>
<protein>
    <recommendedName>
        <fullName evidence="4">DUF973 family protein</fullName>
    </recommendedName>
</protein>
<feature type="transmembrane region" description="Helical" evidence="1">
    <location>
        <begin position="16"/>
        <end position="43"/>
    </location>
</feature>
<accession>A0A031LNL8</accession>
<gene>
    <name evidence="2" type="ORF">CM19_04815</name>
</gene>
<comment type="caution">
    <text evidence="2">The sequence shown here is derived from an EMBL/GenBank/DDBJ whole genome shotgun (WGS) entry which is preliminary data.</text>
</comment>
<keyword evidence="3" id="KW-1185">Reference proteome</keyword>
<name>A0A031LNL8_9CREN</name>
<keyword evidence="1" id="KW-0472">Membrane</keyword>
<dbReference type="RefSeq" id="WP_048099258.1">
    <property type="nucleotide sequence ID" value="NZ_JFZT01000036.1"/>
</dbReference>
<dbReference type="InterPro" id="IPR009321">
    <property type="entry name" value="DUF973"/>
</dbReference>
<feature type="transmembrane region" description="Helical" evidence="1">
    <location>
        <begin position="49"/>
        <end position="82"/>
    </location>
</feature>
<sequence length="271" mass="28326">MMDDRQAIQKLRTGTLIFIIEGLLEFVFIFLVFGSALSGALVAGPIGALSGFVLGGIGGAIALIILSIILAVIMIFYMYAGFDGLNNGLGKAAVILLIIGIILEIVVVGAFIALIGYILLGIAFFLVGSKYNSGLVEAGGIIGIFIPFIGAILTYLGLGSILDKMSSGGYYGQGPVQYQPVQAYQVGTGTAKGNTASFNIYSSSSIPINSVIIEGTSIYASQVQPNFLAQGVNNINVIFPQQLAYPSGSTIRLMVYLANGSVIYVNVIIST</sequence>
<dbReference type="Proteomes" id="UP000024332">
    <property type="component" value="Unassembled WGS sequence"/>
</dbReference>
<dbReference type="EMBL" id="JFZT01000036">
    <property type="protein sequence ID" value="EZQ09977.1"/>
    <property type="molecule type" value="Genomic_DNA"/>
</dbReference>
<evidence type="ECO:0000313" key="2">
    <source>
        <dbReference type="EMBL" id="EZQ09977.1"/>
    </source>
</evidence>
<evidence type="ECO:0008006" key="4">
    <source>
        <dbReference type="Google" id="ProtNLM"/>
    </source>
</evidence>
<evidence type="ECO:0000256" key="1">
    <source>
        <dbReference type="SAM" id="Phobius"/>
    </source>
</evidence>
<proteinExistence type="predicted"/>
<feature type="transmembrane region" description="Helical" evidence="1">
    <location>
        <begin position="94"/>
        <end position="127"/>
    </location>
</feature>
<dbReference type="Pfam" id="PF06157">
    <property type="entry name" value="DUF973"/>
    <property type="match status" value="1"/>
</dbReference>
<keyword evidence="1" id="KW-1133">Transmembrane helix</keyword>
<organism evidence="2 3">
    <name type="scientific">Candidatus Acidianus copahuensis</name>
    <dbReference type="NCBI Taxonomy" id="1160895"/>
    <lineage>
        <taxon>Archaea</taxon>
        <taxon>Thermoproteota</taxon>
        <taxon>Thermoprotei</taxon>
        <taxon>Sulfolobales</taxon>
        <taxon>Sulfolobaceae</taxon>
        <taxon>Acidianus</taxon>
    </lineage>
</organism>
<evidence type="ECO:0000313" key="3">
    <source>
        <dbReference type="Proteomes" id="UP000024332"/>
    </source>
</evidence>
<reference evidence="2 3" key="1">
    <citation type="submission" date="2014-03" db="EMBL/GenBank/DDBJ databases">
        <title>Draft genome sequence of the novel thermoacidophilic archaea Acidianus copahuensis ALE1 strain, isolated from Copahue volcanic area in Neuquen Argentina.</title>
        <authorList>
            <person name="Urbieta M.S."/>
            <person name="Rascovan N."/>
            <person name="Castro C."/>
            <person name="Revale S."/>
            <person name="Giaveno M.A."/>
            <person name="Vazquez M.P."/>
            <person name="Donati E.R."/>
        </authorList>
    </citation>
    <scope>NUCLEOTIDE SEQUENCE [LARGE SCALE GENOMIC DNA]</scope>
    <source>
        <strain evidence="2 3">ALE1</strain>
    </source>
</reference>
<keyword evidence="1" id="KW-0812">Transmembrane</keyword>
<dbReference type="AlphaFoldDB" id="A0A031LNL8"/>